<dbReference type="Proteomes" id="UP000683925">
    <property type="component" value="Unassembled WGS sequence"/>
</dbReference>
<proteinExistence type="predicted"/>
<dbReference type="OrthoDB" id="5273684at2759"/>
<dbReference type="AlphaFoldDB" id="A0A8S1SJR6"/>
<dbReference type="EMBL" id="CAJJDP010000011">
    <property type="protein sequence ID" value="CAD8140753.1"/>
    <property type="molecule type" value="Genomic_DNA"/>
</dbReference>
<evidence type="ECO:0000313" key="2">
    <source>
        <dbReference type="Proteomes" id="UP000683925"/>
    </source>
</evidence>
<accession>A0A8S1SJR6</accession>
<reference evidence="1" key="1">
    <citation type="submission" date="2021-01" db="EMBL/GenBank/DDBJ databases">
        <authorList>
            <consortium name="Genoscope - CEA"/>
            <person name="William W."/>
        </authorList>
    </citation>
    <scope>NUCLEOTIDE SEQUENCE</scope>
</reference>
<gene>
    <name evidence="1" type="ORF">POCTA_138.1.T0120067</name>
</gene>
<name>A0A8S1SJR6_PAROT</name>
<comment type="caution">
    <text evidence="1">The sequence shown here is derived from an EMBL/GenBank/DDBJ whole genome shotgun (WGS) entry which is preliminary data.</text>
</comment>
<evidence type="ECO:0000313" key="1">
    <source>
        <dbReference type="EMBL" id="CAD8140753.1"/>
    </source>
</evidence>
<organism evidence="1 2">
    <name type="scientific">Paramecium octaurelia</name>
    <dbReference type="NCBI Taxonomy" id="43137"/>
    <lineage>
        <taxon>Eukaryota</taxon>
        <taxon>Sar</taxon>
        <taxon>Alveolata</taxon>
        <taxon>Ciliophora</taxon>
        <taxon>Intramacronucleata</taxon>
        <taxon>Oligohymenophorea</taxon>
        <taxon>Peniculida</taxon>
        <taxon>Parameciidae</taxon>
        <taxon>Paramecium</taxon>
    </lineage>
</organism>
<protein>
    <submittedName>
        <fullName evidence="1">Uncharacterized protein</fullName>
    </submittedName>
</protein>
<keyword evidence="2" id="KW-1185">Reference proteome</keyword>
<sequence length="111" mass="12659">MLYENIMLYQLKKTGDIVSLFSKDQLLTFIVEGVPSLAWAYRYVLINDNLNTFDGIVQYLEQNQVAYAVYNGIGGKSQNQGVIMMRDPFNMYPTIGLNVSILSQTNHQQMP</sequence>